<dbReference type="SUPFAM" id="SSF50685">
    <property type="entry name" value="Barwin-like endoglucanases"/>
    <property type="match status" value="1"/>
</dbReference>
<feature type="domain" description="RlpA-like protein double-psi beta-barrel" evidence="6">
    <location>
        <begin position="64"/>
        <end position="146"/>
    </location>
</feature>
<dbReference type="HAMAP" id="MF_02071">
    <property type="entry name" value="RlpA"/>
    <property type="match status" value="1"/>
</dbReference>
<dbReference type="AlphaFoldDB" id="A0A0F3IQU7"/>
<sequence length="241" mass="24632" precursor="true">MGQGFFASLILIQLAGCAATPSAPVAQSVAPVVKPDEAPIPAPSAYPPAAAPPVLARQAGVPVQQGRPTWYKRSRHTHTTATGEALDDRLFTAAHLTLPLGSFVRVTDIATGNSVIVRVNDRGPYTRGFIIDLSKSAADALGVFRNPRMMVSLELLSDKPDADHLSVPVSTLPTGAAALAALGGKPKPASAAKAKPGGAKSAKMPTKPAPVKATLAKPTPAAKAAPVKPKAMAQKPAAKTP</sequence>
<keyword evidence="1 3" id="KW-0456">Lyase</keyword>
<evidence type="ECO:0000259" key="6">
    <source>
        <dbReference type="Pfam" id="PF03330"/>
    </source>
</evidence>
<dbReference type="PATRIC" id="fig|552518.3.peg.2457"/>
<keyword evidence="8" id="KW-1185">Reference proteome</keyword>
<dbReference type="PANTHER" id="PTHR34183:SF8">
    <property type="entry name" value="ENDOLYTIC PEPTIDOGLYCAN TRANSGLYCOSYLASE RLPA-RELATED"/>
    <property type="match status" value="1"/>
</dbReference>
<dbReference type="EC" id="4.2.2.-" evidence="3"/>
<dbReference type="GO" id="GO:0000270">
    <property type="term" value="P:peptidoglycan metabolic process"/>
    <property type="evidence" value="ECO:0007669"/>
    <property type="project" value="UniProtKB-UniRule"/>
</dbReference>
<proteinExistence type="inferred from homology"/>
<evidence type="ECO:0000256" key="1">
    <source>
        <dbReference type="ARBA" id="ARBA00023239"/>
    </source>
</evidence>
<evidence type="ECO:0000256" key="2">
    <source>
        <dbReference type="ARBA" id="ARBA00023316"/>
    </source>
</evidence>
<feature type="chain" id="PRO_5009983585" description="Endolytic peptidoglycan transglycosylase RlpA" evidence="3">
    <location>
        <begin position="27"/>
        <end position="241"/>
    </location>
</feature>
<dbReference type="EMBL" id="LAJY01000366">
    <property type="protein sequence ID" value="KJV09076.1"/>
    <property type="molecule type" value="Genomic_DNA"/>
</dbReference>
<feature type="region of interest" description="Disordered" evidence="5">
    <location>
        <begin position="184"/>
        <end position="241"/>
    </location>
</feature>
<dbReference type="PANTHER" id="PTHR34183">
    <property type="entry name" value="ENDOLYTIC PEPTIDOGLYCAN TRANSGLYCOSYLASE RLPA"/>
    <property type="match status" value="1"/>
</dbReference>
<comment type="function">
    <text evidence="3">Lytic transglycosylase with a strong preference for naked glycan strands that lack stem peptides.</text>
</comment>
<dbReference type="CDD" id="cd22268">
    <property type="entry name" value="DPBB_RlpA-like"/>
    <property type="match status" value="1"/>
</dbReference>
<evidence type="ECO:0000313" key="8">
    <source>
        <dbReference type="Proteomes" id="UP000033774"/>
    </source>
</evidence>
<keyword evidence="2 3" id="KW-0961">Cell wall biogenesis/degradation</keyword>
<evidence type="ECO:0000256" key="4">
    <source>
        <dbReference type="RuleBase" id="RU003495"/>
    </source>
</evidence>
<dbReference type="GO" id="GO:0071555">
    <property type="term" value="P:cell wall organization"/>
    <property type="evidence" value="ECO:0007669"/>
    <property type="project" value="UniProtKB-KW"/>
</dbReference>
<dbReference type="InterPro" id="IPR012997">
    <property type="entry name" value="RplA"/>
</dbReference>
<keyword evidence="3" id="KW-0732">Signal</keyword>
<dbReference type="Pfam" id="PF03330">
    <property type="entry name" value="DPBB_1"/>
    <property type="match status" value="1"/>
</dbReference>
<dbReference type="Gene3D" id="2.40.40.10">
    <property type="entry name" value="RlpA-like domain"/>
    <property type="match status" value="1"/>
</dbReference>
<comment type="caution">
    <text evidence="7">The sequence shown here is derived from an EMBL/GenBank/DDBJ whole genome shotgun (WGS) entry which is preliminary data.</text>
</comment>
<accession>A0A0F3IQU7</accession>
<evidence type="ECO:0000256" key="3">
    <source>
        <dbReference type="HAMAP-Rule" id="MF_02071"/>
    </source>
</evidence>
<evidence type="ECO:0000256" key="5">
    <source>
        <dbReference type="SAM" id="MobiDB-lite"/>
    </source>
</evidence>
<dbReference type="InterPro" id="IPR036908">
    <property type="entry name" value="RlpA-like_sf"/>
</dbReference>
<dbReference type="GO" id="GO:0008932">
    <property type="term" value="F:lytic endotransglycosylase activity"/>
    <property type="evidence" value="ECO:0007669"/>
    <property type="project" value="UniProtKB-UniRule"/>
</dbReference>
<dbReference type="NCBIfam" id="TIGR00413">
    <property type="entry name" value="rlpA"/>
    <property type="match status" value="1"/>
</dbReference>
<dbReference type="InterPro" id="IPR009009">
    <property type="entry name" value="RlpA-like_DPBB"/>
</dbReference>
<comment type="similarity">
    <text evidence="3 4">Belongs to the RlpA family.</text>
</comment>
<feature type="signal peptide" evidence="3">
    <location>
        <begin position="1"/>
        <end position="26"/>
    </location>
</feature>
<organism evidence="7 8">
    <name type="scientific">Elstera litoralis</name>
    <dbReference type="NCBI Taxonomy" id="552518"/>
    <lineage>
        <taxon>Bacteria</taxon>
        <taxon>Pseudomonadati</taxon>
        <taxon>Pseudomonadota</taxon>
        <taxon>Alphaproteobacteria</taxon>
        <taxon>Rhodospirillales</taxon>
        <taxon>Rhodospirillaceae</taxon>
        <taxon>Elstera</taxon>
    </lineage>
</organism>
<evidence type="ECO:0000313" key="7">
    <source>
        <dbReference type="EMBL" id="KJV09076.1"/>
    </source>
</evidence>
<protein>
    <recommendedName>
        <fullName evidence="3">Endolytic peptidoglycan transglycosylase RlpA</fullName>
        <ecNumber evidence="3">4.2.2.-</ecNumber>
    </recommendedName>
</protein>
<dbReference type="InterPro" id="IPR034718">
    <property type="entry name" value="RlpA"/>
</dbReference>
<name>A0A0F3IQU7_9PROT</name>
<gene>
    <name evidence="3" type="primary">rlpA</name>
    <name evidence="7" type="ORF">VZ95_13740</name>
</gene>
<reference evidence="7 8" key="1">
    <citation type="submission" date="2015-03" db="EMBL/GenBank/DDBJ databases">
        <title>Draft genome sequence of Elstera litoralis.</title>
        <authorList>
            <person name="Rahalkar M.C."/>
            <person name="Dhakephalkar P.K."/>
            <person name="Pore S.D."/>
            <person name="Arora P."/>
            <person name="Kapse N.G."/>
            <person name="Pandit P.S."/>
        </authorList>
    </citation>
    <scope>NUCLEOTIDE SEQUENCE [LARGE SCALE GENOMIC DNA]</scope>
    <source>
        <strain evidence="7 8">Dia-1</strain>
    </source>
</reference>
<dbReference type="Proteomes" id="UP000033774">
    <property type="component" value="Unassembled WGS sequence"/>
</dbReference>